<feature type="chain" id="PRO_5045497137" evidence="1">
    <location>
        <begin position="25"/>
        <end position="155"/>
    </location>
</feature>
<reference evidence="4" key="1">
    <citation type="journal article" date="2019" name="Int. J. Syst. Evol. Microbiol.">
        <title>The Global Catalogue of Microorganisms (GCM) 10K type strain sequencing project: providing services to taxonomists for standard genome sequencing and annotation.</title>
        <authorList>
            <consortium name="The Broad Institute Genomics Platform"/>
            <consortium name="The Broad Institute Genome Sequencing Center for Infectious Disease"/>
            <person name="Wu L."/>
            <person name="Ma J."/>
        </authorList>
    </citation>
    <scope>NUCLEOTIDE SEQUENCE [LARGE SCALE GENOMIC DNA]</scope>
    <source>
        <strain evidence="4">JCM 9371</strain>
    </source>
</reference>
<protein>
    <submittedName>
        <fullName evidence="3">Lamin tail domain-containing protein</fullName>
    </submittedName>
</protein>
<organism evidence="3 4">
    <name type="scientific">Actinomadura fibrosa</name>
    <dbReference type="NCBI Taxonomy" id="111802"/>
    <lineage>
        <taxon>Bacteria</taxon>
        <taxon>Bacillati</taxon>
        <taxon>Actinomycetota</taxon>
        <taxon>Actinomycetes</taxon>
        <taxon>Streptosporangiales</taxon>
        <taxon>Thermomonosporaceae</taxon>
        <taxon>Actinomadura</taxon>
    </lineage>
</organism>
<comment type="caution">
    <text evidence="3">The sequence shown here is derived from an EMBL/GenBank/DDBJ whole genome shotgun (WGS) entry which is preliminary data.</text>
</comment>
<evidence type="ECO:0000256" key="1">
    <source>
        <dbReference type="SAM" id="SignalP"/>
    </source>
</evidence>
<evidence type="ECO:0000313" key="3">
    <source>
        <dbReference type="EMBL" id="MFD0684285.1"/>
    </source>
</evidence>
<dbReference type="PROSITE" id="PS51841">
    <property type="entry name" value="LTD"/>
    <property type="match status" value="1"/>
</dbReference>
<feature type="signal peptide" evidence="1">
    <location>
        <begin position="1"/>
        <end position="24"/>
    </location>
</feature>
<accession>A0ABW2XIP9</accession>
<dbReference type="InterPro" id="IPR001322">
    <property type="entry name" value="Lamin_tail_dom"/>
</dbReference>
<gene>
    <name evidence="3" type="ORF">ACFQZM_07250</name>
</gene>
<dbReference type="SUPFAM" id="SSF74853">
    <property type="entry name" value="Lamin A/C globular tail domain"/>
    <property type="match status" value="1"/>
</dbReference>
<dbReference type="RefSeq" id="WP_242619821.1">
    <property type="nucleotide sequence ID" value="NZ_CAACUY010000350.1"/>
</dbReference>
<proteinExistence type="predicted"/>
<dbReference type="Gene3D" id="2.60.40.1260">
    <property type="entry name" value="Lamin Tail domain"/>
    <property type="match status" value="1"/>
</dbReference>
<dbReference type="EMBL" id="JBHTGP010000003">
    <property type="protein sequence ID" value="MFD0684285.1"/>
    <property type="molecule type" value="Genomic_DNA"/>
</dbReference>
<feature type="domain" description="LTD" evidence="2">
    <location>
        <begin position="29"/>
        <end position="151"/>
    </location>
</feature>
<keyword evidence="1" id="KW-0732">Signal</keyword>
<dbReference type="InterPro" id="IPR036415">
    <property type="entry name" value="Lamin_tail_dom_sf"/>
</dbReference>
<keyword evidence="4" id="KW-1185">Reference proteome</keyword>
<name>A0ABW2XIP9_9ACTN</name>
<sequence>MKKAYGAKKALVAGAVAIAGAVGAGVLAAAPAEAASAVQIYRVYFDSPGSDNRSNASLNGEWVQLFNTSKTSRQLKGYKLRDKTGYTYTFGSFKLGGRKSVYVHTGKGKNGSTHRYWGRGSYVWNNTGDTAYLRYPSGSTADKCSWTSKGSSKYC</sequence>
<dbReference type="Pfam" id="PF00932">
    <property type="entry name" value="LTD"/>
    <property type="match status" value="1"/>
</dbReference>
<dbReference type="Proteomes" id="UP001597063">
    <property type="component" value="Unassembled WGS sequence"/>
</dbReference>
<evidence type="ECO:0000313" key="4">
    <source>
        <dbReference type="Proteomes" id="UP001597063"/>
    </source>
</evidence>
<evidence type="ECO:0000259" key="2">
    <source>
        <dbReference type="PROSITE" id="PS51841"/>
    </source>
</evidence>